<keyword evidence="2" id="KW-1185">Reference proteome</keyword>
<reference evidence="1 2" key="1">
    <citation type="submission" date="2020-07" db="EMBL/GenBank/DDBJ databases">
        <title>Sequencing the genomes of 1000 actinobacteria strains.</title>
        <authorList>
            <person name="Klenk H.-P."/>
        </authorList>
    </citation>
    <scope>NUCLEOTIDE SEQUENCE [LARGE SCALE GENOMIC DNA]</scope>
    <source>
        <strain evidence="1 2">DSM 40398</strain>
    </source>
</reference>
<proteinExistence type="predicted"/>
<sequence>MRNSKAWWAWLMVLAAVLGVLALGMVPFARLADKDGLQVSANRAHLTGGFVLTAACQPELL</sequence>
<dbReference type="Proteomes" id="UP000529783">
    <property type="component" value="Unassembled WGS sequence"/>
</dbReference>
<accession>A0A7Y9ETK9</accession>
<dbReference type="RefSeq" id="WP_179849000.1">
    <property type="nucleotide sequence ID" value="NZ_JACCBA010000001.1"/>
</dbReference>
<dbReference type="EMBL" id="JACCBA010000001">
    <property type="protein sequence ID" value="NYD52865.1"/>
    <property type="molecule type" value="Genomic_DNA"/>
</dbReference>
<dbReference type="AlphaFoldDB" id="A0A7Y9ETK9"/>
<organism evidence="1 2">
    <name type="scientific">Actinomadura luteofluorescens</name>
    <dbReference type="NCBI Taxonomy" id="46163"/>
    <lineage>
        <taxon>Bacteria</taxon>
        <taxon>Bacillati</taxon>
        <taxon>Actinomycetota</taxon>
        <taxon>Actinomycetes</taxon>
        <taxon>Streptosporangiales</taxon>
        <taxon>Thermomonosporaceae</taxon>
        <taxon>Actinomadura</taxon>
    </lineage>
</organism>
<gene>
    <name evidence="1" type="ORF">BJY14_008848</name>
</gene>
<evidence type="ECO:0000313" key="2">
    <source>
        <dbReference type="Proteomes" id="UP000529783"/>
    </source>
</evidence>
<evidence type="ECO:0000313" key="1">
    <source>
        <dbReference type="EMBL" id="NYD52865.1"/>
    </source>
</evidence>
<comment type="caution">
    <text evidence="1">The sequence shown here is derived from an EMBL/GenBank/DDBJ whole genome shotgun (WGS) entry which is preliminary data.</text>
</comment>
<name>A0A7Y9ETK9_9ACTN</name>
<protein>
    <submittedName>
        <fullName evidence="1">Uncharacterized protein</fullName>
    </submittedName>
</protein>